<dbReference type="EMBL" id="CAJNNV010013339">
    <property type="protein sequence ID" value="CAE8601606.1"/>
    <property type="molecule type" value="Genomic_DNA"/>
</dbReference>
<evidence type="ECO:0000313" key="3">
    <source>
        <dbReference type="EMBL" id="CAE8601606.1"/>
    </source>
</evidence>
<dbReference type="Pfam" id="PF04982">
    <property type="entry name" value="TM_HPP"/>
    <property type="match status" value="1"/>
</dbReference>
<proteinExistence type="predicted"/>
<comment type="caution">
    <text evidence="3">The sequence shown here is derived from an EMBL/GenBank/DDBJ whole genome shotgun (WGS) entry which is preliminary data.</text>
</comment>
<dbReference type="PANTHER" id="PTHR33741">
    <property type="entry name" value="TRANSMEMBRANE PROTEIN DDB_G0269096-RELATED"/>
    <property type="match status" value="1"/>
</dbReference>
<dbReference type="InterPro" id="IPR058581">
    <property type="entry name" value="TM_HPP"/>
</dbReference>
<feature type="non-terminal residue" evidence="3">
    <location>
        <position position="1"/>
    </location>
</feature>
<dbReference type="Proteomes" id="UP000654075">
    <property type="component" value="Unassembled WGS sequence"/>
</dbReference>
<dbReference type="InterPro" id="IPR007065">
    <property type="entry name" value="HPP"/>
</dbReference>
<evidence type="ECO:0000313" key="4">
    <source>
        <dbReference type="Proteomes" id="UP000654075"/>
    </source>
</evidence>
<keyword evidence="1" id="KW-0812">Transmembrane</keyword>
<keyword evidence="1" id="KW-1133">Transmembrane helix</keyword>
<feature type="transmembrane region" description="Helical" evidence="1">
    <location>
        <begin position="90"/>
        <end position="111"/>
    </location>
</feature>
<evidence type="ECO:0000259" key="2">
    <source>
        <dbReference type="Pfam" id="PF04982"/>
    </source>
</evidence>
<name>A0A813ERF9_POLGL</name>
<keyword evidence="4" id="KW-1185">Reference proteome</keyword>
<reference evidence="3" key="1">
    <citation type="submission" date="2021-02" db="EMBL/GenBank/DDBJ databases">
        <authorList>
            <person name="Dougan E. K."/>
            <person name="Rhodes N."/>
            <person name="Thang M."/>
            <person name="Chan C."/>
        </authorList>
    </citation>
    <scope>NUCLEOTIDE SEQUENCE</scope>
</reference>
<evidence type="ECO:0000256" key="1">
    <source>
        <dbReference type="SAM" id="Phobius"/>
    </source>
</evidence>
<accession>A0A813ERF9</accession>
<dbReference type="AlphaFoldDB" id="A0A813ERF9"/>
<dbReference type="OrthoDB" id="2016548at2759"/>
<gene>
    <name evidence="3" type="ORF">PGLA1383_LOCUS19895</name>
</gene>
<sequence length="203" mass="20857">MQKIIEAPATAPSAGRIDGIVSDSHPSKQMPEIVLNGANLGDVERGDVKGGGREEPGAQEAGPLTCLSNYFKKFAGDGTKSPPRVPLTEVLWSFIGTVCGIGCVAALHWNFAELNDASLVMIIGSFGATAVLVYGAPSVPLSQPRNVIGGHTVSAIVGVSVRMVISDMICQGGCYWASSALAVALAISAMQLTKTLHPPGGAT</sequence>
<organism evidence="3 4">
    <name type="scientific">Polarella glacialis</name>
    <name type="common">Dinoflagellate</name>
    <dbReference type="NCBI Taxonomy" id="89957"/>
    <lineage>
        <taxon>Eukaryota</taxon>
        <taxon>Sar</taxon>
        <taxon>Alveolata</taxon>
        <taxon>Dinophyceae</taxon>
        <taxon>Suessiales</taxon>
        <taxon>Suessiaceae</taxon>
        <taxon>Polarella</taxon>
    </lineage>
</organism>
<protein>
    <recommendedName>
        <fullName evidence="2">HPP transmembrane region domain-containing protein</fullName>
    </recommendedName>
</protein>
<feature type="domain" description="HPP transmembrane region" evidence="2">
    <location>
        <begin position="82"/>
        <end position="203"/>
    </location>
</feature>
<feature type="transmembrane region" description="Helical" evidence="1">
    <location>
        <begin position="117"/>
        <end position="136"/>
    </location>
</feature>
<dbReference type="PANTHER" id="PTHR33741:SF5">
    <property type="entry name" value="TRANSMEMBRANE PROTEIN DDB_G0269096-RELATED"/>
    <property type="match status" value="1"/>
</dbReference>
<keyword evidence="1" id="KW-0472">Membrane</keyword>